<feature type="transmembrane region" description="Helical" evidence="1">
    <location>
        <begin position="25"/>
        <end position="47"/>
    </location>
</feature>
<keyword evidence="1" id="KW-1133">Transmembrane helix</keyword>
<accession>A0ABT8BXI6</accession>
<protein>
    <submittedName>
        <fullName evidence="2">Uncharacterized protein</fullName>
    </submittedName>
</protein>
<keyword evidence="1" id="KW-0812">Transmembrane</keyword>
<feature type="transmembrane region" description="Helical" evidence="1">
    <location>
        <begin position="53"/>
        <end position="76"/>
    </location>
</feature>
<feature type="transmembrane region" description="Helical" evidence="1">
    <location>
        <begin position="96"/>
        <end position="118"/>
    </location>
</feature>
<organism evidence="2 3">
    <name type="scientific">Vibrio ostreicida</name>
    <dbReference type="NCBI Taxonomy" id="526588"/>
    <lineage>
        <taxon>Bacteria</taxon>
        <taxon>Pseudomonadati</taxon>
        <taxon>Pseudomonadota</taxon>
        <taxon>Gammaproteobacteria</taxon>
        <taxon>Vibrionales</taxon>
        <taxon>Vibrionaceae</taxon>
        <taxon>Vibrio</taxon>
    </lineage>
</organism>
<dbReference type="Proteomes" id="UP001238540">
    <property type="component" value="Unassembled WGS sequence"/>
</dbReference>
<keyword evidence="1" id="KW-0472">Membrane</keyword>
<reference evidence="3" key="1">
    <citation type="journal article" date="2019" name="Int. J. Syst. Evol. Microbiol.">
        <title>The Global Catalogue of Microorganisms (GCM) 10K type strain sequencing project: providing services to taxonomists for standard genome sequencing and annotation.</title>
        <authorList>
            <consortium name="The Broad Institute Genomics Platform"/>
            <consortium name="The Broad Institute Genome Sequencing Center for Infectious Disease"/>
            <person name="Wu L."/>
            <person name="Ma J."/>
        </authorList>
    </citation>
    <scope>NUCLEOTIDE SEQUENCE [LARGE SCALE GENOMIC DNA]</scope>
    <source>
        <strain evidence="3">CECT 7398</strain>
    </source>
</reference>
<evidence type="ECO:0000256" key="1">
    <source>
        <dbReference type="SAM" id="Phobius"/>
    </source>
</evidence>
<evidence type="ECO:0000313" key="3">
    <source>
        <dbReference type="Proteomes" id="UP001238540"/>
    </source>
</evidence>
<evidence type="ECO:0000313" key="2">
    <source>
        <dbReference type="EMBL" id="MDN3611394.1"/>
    </source>
</evidence>
<gene>
    <name evidence="2" type="ORF">QWZ16_17470</name>
</gene>
<proteinExistence type="predicted"/>
<dbReference type="EMBL" id="JAUFQC010000027">
    <property type="protein sequence ID" value="MDN3611394.1"/>
    <property type="molecule type" value="Genomic_DNA"/>
</dbReference>
<name>A0ABT8BXI6_9VIBR</name>
<sequence length="154" mass="16696">MHRLVVNGENSIPKWGRLLPGKIELWFIGHSILIFATFLPLVLLSGLGASPVVLLSFLVLIILPLVCRLSIVFPAIAIGKGVSFQYAWRVSKGHTAYLCGVMLLISLSLMVVILPITLLTSSLLLLGVIGQIAGIVMIISLSLAYTHVVKEQQK</sequence>
<keyword evidence="3" id="KW-1185">Reference proteome</keyword>
<comment type="caution">
    <text evidence="2">The sequence shown here is derived from an EMBL/GenBank/DDBJ whole genome shotgun (WGS) entry which is preliminary data.</text>
</comment>
<feature type="transmembrane region" description="Helical" evidence="1">
    <location>
        <begin position="124"/>
        <end position="145"/>
    </location>
</feature>
<dbReference type="RefSeq" id="WP_290312907.1">
    <property type="nucleotide sequence ID" value="NZ_JAUFQC010000027.1"/>
</dbReference>